<accession>A0A9D4ZER2</accession>
<dbReference type="Proteomes" id="UP000886520">
    <property type="component" value="Chromosome 14"/>
</dbReference>
<protein>
    <submittedName>
        <fullName evidence="1">Uncharacterized protein</fullName>
    </submittedName>
</protein>
<reference evidence="1" key="1">
    <citation type="submission" date="2021-01" db="EMBL/GenBank/DDBJ databases">
        <title>Adiantum capillus-veneris genome.</title>
        <authorList>
            <person name="Fang Y."/>
            <person name="Liao Q."/>
        </authorList>
    </citation>
    <scope>NUCLEOTIDE SEQUENCE</scope>
    <source>
        <strain evidence="1">H3</strain>
        <tissue evidence="1">Leaf</tissue>
    </source>
</reference>
<name>A0A9D4ZER2_ADICA</name>
<organism evidence="1 2">
    <name type="scientific">Adiantum capillus-veneris</name>
    <name type="common">Maidenhair fern</name>
    <dbReference type="NCBI Taxonomy" id="13818"/>
    <lineage>
        <taxon>Eukaryota</taxon>
        <taxon>Viridiplantae</taxon>
        <taxon>Streptophyta</taxon>
        <taxon>Embryophyta</taxon>
        <taxon>Tracheophyta</taxon>
        <taxon>Polypodiopsida</taxon>
        <taxon>Polypodiidae</taxon>
        <taxon>Polypodiales</taxon>
        <taxon>Pteridineae</taxon>
        <taxon>Pteridaceae</taxon>
        <taxon>Vittarioideae</taxon>
        <taxon>Adiantum</taxon>
    </lineage>
</organism>
<dbReference type="EMBL" id="JABFUD020000014">
    <property type="protein sequence ID" value="KAI5069971.1"/>
    <property type="molecule type" value="Genomic_DNA"/>
</dbReference>
<sequence>MTSSSSRSDISLIKNAFNYAKATLENEEATHNARTPQKIKGKIVRFINYIDNGLTYLGELQSELDDDQCHQVSNLLTVVNVIKYAVGKLLEGRYLTSLQNYELNDGNIPLHTFGQDLWSWPPWGAKPSELRMLGLGMSFNYL</sequence>
<dbReference type="AlphaFoldDB" id="A0A9D4ZER2"/>
<comment type="caution">
    <text evidence="1">The sequence shown here is derived from an EMBL/GenBank/DDBJ whole genome shotgun (WGS) entry which is preliminary data.</text>
</comment>
<evidence type="ECO:0000313" key="2">
    <source>
        <dbReference type="Proteomes" id="UP000886520"/>
    </source>
</evidence>
<proteinExistence type="predicted"/>
<gene>
    <name evidence="1" type="ORF">GOP47_0014314</name>
</gene>
<keyword evidence="2" id="KW-1185">Reference proteome</keyword>
<evidence type="ECO:0000313" key="1">
    <source>
        <dbReference type="EMBL" id="KAI5069971.1"/>
    </source>
</evidence>